<gene>
    <name evidence="2" type="ORF">DFH07DRAFT_862249</name>
</gene>
<protein>
    <submittedName>
        <fullName evidence="2">Uncharacterized protein</fullName>
    </submittedName>
</protein>
<evidence type="ECO:0000256" key="1">
    <source>
        <dbReference type="SAM" id="MobiDB-lite"/>
    </source>
</evidence>
<feature type="region of interest" description="Disordered" evidence="1">
    <location>
        <begin position="161"/>
        <end position="255"/>
    </location>
</feature>
<dbReference type="EMBL" id="JARJLG010000332">
    <property type="protein sequence ID" value="KAJ7716392.1"/>
    <property type="molecule type" value="Genomic_DNA"/>
</dbReference>
<feature type="compositionally biased region" description="Basic and acidic residues" evidence="1">
    <location>
        <begin position="49"/>
        <end position="61"/>
    </location>
</feature>
<feature type="compositionally biased region" description="Acidic residues" evidence="1">
    <location>
        <begin position="161"/>
        <end position="171"/>
    </location>
</feature>
<sequence length="276" mass="29273">MVLKMMWSRLEGDVEAVDRAEGGEGSGTGPGPAFEATWADVAVADEGEEGGKESDNDAKVEENDEGESERETRENPAVLRMIWSLVKGDAEAIGVAEESAGDGPGMVPGPAFEAARDVADEGGKESDSAEIGGRDEIESERQARERAAALRMMWSGLEGDAEAVDVAEEGEGEGRGRPASEAASTTAARDPSDAERPSVDQVEMDDADEAQWKIFTTDVVSDGNLLPASQGDIDVGSPFPSTELDADSSDGPERQPLEELQQRYKSLLSLLLLHHV</sequence>
<feature type="region of interest" description="Disordered" evidence="1">
    <location>
        <begin position="15"/>
        <end position="74"/>
    </location>
</feature>
<dbReference type="Proteomes" id="UP001215280">
    <property type="component" value="Unassembled WGS sequence"/>
</dbReference>
<organism evidence="2 3">
    <name type="scientific">Mycena maculata</name>
    <dbReference type="NCBI Taxonomy" id="230809"/>
    <lineage>
        <taxon>Eukaryota</taxon>
        <taxon>Fungi</taxon>
        <taxon>Dikarya</taxon>
        <taxon>Basidiomycota</taxon>
        <taxon>Agaricomycotina</taxon>
        <taxon>Agaricomycetes</taxon>
        <taxon>Agaricomycetidae</taxon>
        <taxon>Agaricales</taxon>
        <taxon>Marasmiineae</taxon>
        <taxon>Mycenaceae</taxon>
        <taxon>Mycena</taxon>
    </lineage>
</organism>
<reference evidence="2" key="1">
    <citation type="submission" date="2023-03" db="EMBL/GenBank/DDBJ databases">
        <title>Massive genome expansion in bonnet fungi (Mycena s.s.) driven by repeated elements and novel gene families across ecological guilds.</title>
        <authorList>
            <consortium name="Lawrence Berkeley National Laboratory"/>
            <person name="Harder C.B."/>
            <person name="Miyauchi S."/>
            <person name="Viragh M."/>
            <person name="Kuo A."/>
            <person name="Thoen E."/>
            <person name="Andreopoulos B."/>
            <person name="Lu D."/>
            <person name="Skrede I."/>
            <person name="Drula E."/>
            <person name="Henrissat B."/>
            <person name="Morin E."/>
            <person name="Kohler A."/>
            <person name="Barry K."/>
            <person name="LaButti K."/>
            <person name="Morin E."/>
            <person name="Salamov A."/>
            <person name="Lipzen A."/>
            <person name="Mereny Z."/>
            <person name="Hegedus B."/>
            <person name="Baldrian P."/>
            <person name="Stursova M."/>
            <person name="Weitz H."/>
            <person name="Taylor A."/>
            <person name="Grigoriev I.V."/>
            <person name="Nagy L.G."/>
            <person name="Martin F."/>
            <person name="Kauserud H."/>
        </authorList>
    </citation>
    <scope>NUCLEOTIDE SEQUENCE</scope>
    <source>
        <strain evidence="2">CBHHK188m</strain>
    </source>
</reference>
<evidence type="ECO:0000313" key="2">
    <source>
        <dbReference type="EMBL" id="KAJ7716392.1"/>
    </source>
</evidence>
<feature type="region of interest" description="Disordered" evidence="1">
    <location>
        <begin position="118"/>
        <end position="145"/>
    </location>
</feature>
<accession>A0AAD7HBB9</accession>
<evidence type="ECO:0000313" key="3">
    <source>
        <dbReference type="Proteomes" id="UP001215280"/>
    </source>
</evidence>
<keyword evidence="3" id="KW-1185">Reference proteome</keyword>
<comment type="caution">
    <text evidence="2">The sequence shown here is derived from an EMBL/GenBank/DDBJ whole genome shotgun (WGS) entry which is preliminary data.</text>
</comment>
<proteinExistence type="predicted"/>
<name>A0AAD7HBB9_9AGAR</name>
<dbReference type="AlphaFoldDB" id="A0AAD7HBB9"/>